<reference evidence="1 2" key="1">
    <citation type="submission" date="2016-10" db="EMBL/GenBank/DDBJ databases">
        <authorList>
            <person name="de Groot N.N."/>
        </authorList>
    </citation>
    <scope>NUCLEOTIDE SEQUENCE [LARGE SCALE GENOMIC DNA]</scope>
    <source>
        <strain evidence="1 2">CGMCC 1.7659</strain>
    </source>
</reference>
<dbReference type="STRING" id="578942.SAMN05216289_12219"/>
<name>A0A1I4Z328_9GAMM</name>
<dbReference type="CDD" id="cd02440">
    <property type="entry name" value="AdoMet_MTases"/>
    <property type="match status" value="1"/>
</dbReference>
<accession>A0A1I4Z328</accession>
<dbReference type="AlphaFoldDB" id="A0A1I4Z328"/>
<dbReference type="PANTHER" id="PTHR47473:SF1">
    <property type="entry name" value="METHYLTRANSFERASE DOMAIN-CONTAINING PROTEIN"/>
    <property type="match status" value="1"/>
</dbReference>
<dbReference type="InterPro" id="IPR029063">
    <property type="entry name" value="SAM-dependent_MTases_sf"/>
</dbReference>
<dbReference type="GO" id="GO:0016740">
    <property type="term" value="F:transferase activity"/>
    <property type="evidence" value="ECO:0007669"/>
    <property type="project" value="UniProtKB-KW"/>
</dbReference>
<dbReference type="Pfam" id="PF13489">
    <property type="entry name" value="Methyltransf_23"/>
    <property type="match status" value="1"/>
</dbReference>
<sequence length="243" mass="27501">MRRLEAIRADFSVLRAMARGMPKANSHAERLAAFYAPQIDHYDRFRERLLQGREQLVAKLDLPQRAHVVDLGGGTGRNIEFFGERVARIARYEVVDLCLPMLERARERGRRFPQLHAEQGDATNWQPGEKVDVVILSYALTMIPNWRAAIVNAIAMLKPGGVLGVVDFYVAAEQPLAGLGRHSWLTRRFWPAWFGHDGVHLDSAQLPTLCSVLPTCELTEARAPVPYLPLLRVPWYAFIGRKP</sequence>
<evidence type="ECO:0000313" key="1">
    <source>
        <dbReference type="EMBL" id="SFN44684.1"/>
    </source>
</evidence>
<evidence type="ECO:0000313" key="2">
    <source>
        <dbReference type="Proteomes" id="UP000198575"/>
    </source>
</evidence>
<protein>
    <submittedName>
        <fullName evidence="1">S-adenosylmethionine-diacylgycerolhomoserine-N-methlytransferase</fullName>
    </submittedName>
</protein>
<dbReference type="Proteomes" id="UP000198575">
    <property type="component" value="Unassembled WGS sequence"/>
</dbReference>
<keyword evidence="1" id="KW-0808">Transferase</keyword>
<dbReference type="EMBL" id="FOVF01000022">
    <property type="protein sequence ID" value="SFN44684.1"/>
    <property type="molecule type" value="Genomic_DNA"/>
</dbReference>
<dbReference type="OrthoDB" id="9791837at2"/>
<dbReference type="PANTHER" id="PTHR47473">
    <property type="entry name" value="BTA1P"/>
    <property type="match status" value="1"/>
</dbReference>
<dbReference type="SUPFAM" id="SSF53335">
    <property type="entry name" value="S-adenosyl-L-methionine-dependent methyltransferases"/>
    <property type="match status" value="1"/>
</dbReference>
<dbReference type="RefSeq" id="WP_092408985.1">
    <property type="nucleotide sequence ID" value="NZ_FOVF01000022.1"/>
</dbReference>
<dbReference type="Gene3D" id="3.40.50.150">
    <property type="entry name" value="Vaccinia Virus protein VP39"/>
    <property type="match status" value="1"/>
</dbReference>
<organism evidence="1 2">
    <name type="scientific">Dokdonella immobilis</name>
    <dbReference type="NCBI Taxonomy" id="578942"/>
    <lineage>
        <taxon>Bacteria</taxon>
        <taxon>Pseudomonadati</taxon>
        <taxon>Pseudomonadota</taxon>
        <taxon>Gammaproteobacteria</taxon>
        <taxon>Lysobacterales</taxon>
        <taxon>Rhodanobacteraceae</taxon>
        <taxon>Dokdonella</taxon>
    </lineage>
</organism>
<keyword evidence="2" id="KW-1185">Reference proteome</keyword>
<gene>
    <name evidence="1" type="ORF">SAMN05216289_12219</name>
</gene>
<proteinExistence type="predicted"/>